<dbReference type="InterPro" id="IPR034203">
    <property type="entry name" value="RBM45_RRM1"/>
</dbReference>
<evidence type="ECO:0000256" key="1">
    <source>
        <dbReference type="ARBA" id="ARBA00022884"/>
    </source>
</evidence>
<dbReference type="PROSITE" id="PS50102">
    <property type="entry name" value="RRM"/>
    <property type="match status" value="4"/>
</dbReference>
<sequence>MAANHQQQMDSGSISGRVDVDNPPFSRIFIVCSKRHTGEDMRAAFEHFGSIEDIWVVKDKHTKENRGVCYIKFAKASSAALACEEMDGKLIGEDTKPVKVMIAQSKVSGSKQDFQDDTALTRLFVICPKEYAEDNLRQKFQEFGEIEYVQIVRDHKTHENKGYGYVKFKKSSSAAVALENCDKSLKAVWAEPKSAKIARNAAAAAAALQSTLIPHNPFLEANSFAPPPPTPPVNMNMTPAAGLPGMMDYYSSQNPAAAVAESITTSHTPTRLFVKVSPMINAEQLSRLFDIIPGMQMCDLKRNFTTGESKGFAYVTYNSVGSAIYAKEKLNGFEYPPGSKLVVKYAEDPPAMRNNGAGLGSDTTFQVQSHGSKSSLSGSSYAVDSAAVYTTAALPAPSPLADPNSEVASRLFIVCQPAPPPEAALKDVFSRFGSLIDVWMMKERNFGYAKFASKESADAAIEGLHGHEVLGMKLKVMHADPPKSEASRKRPRT</sequence>
<feature type="domain" description="RRM" evidence="3">
    <location>
        <begin position="121"/>
        <end position="202"/>
    </location>
</feature>
<dbReference type="SMART" id="SM00360">
    <property type="entry name" value="RRM"/>
    <property type="match status" value="4"/>
</dbReference>
<dbReference type="InterPro" id="IPR000504">
    <property type="entry name" value="RRM_dom"/>
</dbReference>
<dbReference type="Gene3D" id="3.30.70.330">
    <property type="match status" value="4"/>
</dbReference>
<dbReference type="InterPro" id="IPR034208">
    <property type="entry name" value="RBM45_RRM4"/>
</dbReference>
<dbReference type="CDD" id="cd12368">
    <property type="entry name" value="RRM3_RBM45"/>
    <property type="match status" value="1"/>
</dbReference>
<evidence type="ECO:0000313" key="5">
    <source>
        <dbReference type="Proteomes" id="UP001159405"/>
    </source>
</evidence>
<accession>A0ABN8P5C5</accession>
<dbReference type="InterPro" id="IPR035979">
    <property type="entry name" value="RBD_domain_sf"/>
</dbReference>
<feature type="domain" description="RRM" evidence="3">
    <location>
        <begin position="16"/>
        <end position="105"/>
    </location>
</feature>
<dbReference type="PANTHER" id="PTHR48027">
    <property type="entry name" value="HETEROGENEOUS NUCLEAR RIBONUCLEOPROTEIN 87F-RELATED"/>
    <property type="match status" value="1"/>
</dbReference>
<gene>
    <name evidence="4" type="ORF">PLOB_00037354</name>
</gene>
<dbReference type="InterPro" id="IPR012677">
    <property type="entry name" value="Nucleotide-bd_a/b_plait_sf"/>
</dbReference>
<keyword evidence="5" id="KW-1185">Reference proteome</keyword>
<proteinExistence type="predicted"/>
<feature type="domain" description="RRM" evidence="3">
    <location>
        <begin position="409"/>
        <end position="481"/>
    </location>
</feature>
<dbReference type="CDD" id="cd12366">
    <property type="entry name" value="RRM1_RBM45"/>
    <property type="match status" value="1"/>
</dbReference>
<evidence type="ECO:0000259" key="3">
    <source>
        <dbReference type="PROSITE" id="PS50102"/>
    </source>
</evidence>
<organism evidence="4 5">
    <name type="scientific">Porites lobata</name>
    <dbReference type="NCBI Taxonomy" id="104759"/>
    <lineage>
        <taxon>Eukaryota</taxon>
        <taxon>Metazoa</taxon>
        <taxon>Cnidaria</taxon>
        <taxon>Anthozoa</taxon>
        <taxon>Hexacorallia</taxon>
        <taxon>Scleractinia</taxon>
        <taxon>Fungiina</taxon>
        <taxon>Poritidae</taxon>
        <taxon>Porites</taxon>
    </lineage>
</organism>
<protein>
    <recommendedName>
        <fullName evidence="3">RRM domain-containing protein</fullName>
    </recommendedName>
</protein>
<dbReference type="InterPro" id="IPR052462">
    <property type="entry name" value="SLIRP/GR-RBP-like"/>
</dbReference>
<comment type="caution">
    <text evidence="4">The sequence shown here is derived from an EMBL/GenBank/DDBJ whole genome shotgun (WGS) entry which is preliminary data.</text>
</comment>
<dbReference type="InterPro" id="IPR034207">
    <property type="entry name" value="RBM45_RRM3"/>
</dbReference>
<dbReference type="Pfam" id="PF00076">
    <property type="entry name" value="RRM_1"/>
    <property type="match status" value="4"/>
</dbReference>
<dbReference type="SUPFAM" id="SSF54928">
    <property type="entry name" value="RNA-binding domain, RBD"/>
    <property type="match status" value="3"/>
</dbReference>
<keyword evidence="1 2" id="KW-0694">RNA-binding</keyword>
<dbReference type="Proteomes" id="UP001159405">
    <property type="component" value="Unassembled WGS sequence"/>
</dbReference>
<reference evidence="4 5" key="1">
    <citation type="submission" date="2022-05" db="EMBL/GenBank/DDBJ databases">
        <authorList>
            <consortium name="Genoscope - CEA"/>
            <person name="William W."/>
        </authorList>
    </citation>
    <scope>NUCLEOTIDE SEQUENCE [LARGE SCALE GENOMIC DNA]</scope>
</reference>
<dbReference type="CDD" id="cd12369">
    <property type="entry name" value="RRM4_RBM45"/>
    <property type="match status" value="1"/>
</dbReference>
<evidence type="ECO:0000313" key="4">
    <source>
        <dbReference type="EMBL" id="CAH3134418.1"/>
    </source>
</evidence>
<evidence type="ECO:0000256" key="2">
    <source>
        <dbReference type="PROSITE-ProRule" id="PRU00176"/>
    </source>
</evidence>
<dbReference type="EMBL" id="CALNXK010000054">
    <property type="protein sequence ID" value="CAH3134418.1"/>
    <property type="molecule type" value="Genomic_DNA"/>
</dbReference>
<feature type="domain" description="RRM" evidence="3">
    <location>
        <begin position="270"/>
        <end position="348"/>
    </location>
</feature>
<name>A0ABN8P5C5_9CNID</name>